<dbReference type="AlphaFoldDB" id="A0A3B1BM79"/>
<evidence type="ECO:0000256" key="2">
    <source>
        <dbReference type="ARBA" id="ARBA00022801"/>
    </source>
</evidence>
<comment type="similarity">
    <text evidence="1">Belongs to the esterase D family.</text>
</comment>
<dbReference type="InterPro" id="IPR000801">
    <property type="entry name" value="Esterase-like"/>
</dbReference>
<dbReference type="InterPro" id="IPR052558">
    <property type="entry name" value="Siderophore_Hydrolase_D"/>
</dbReference>
<dbReference type="PANTHER" id="PTHR40841:SF2">
    <property type="entry name" value="SIDEROPHORE-DEGRADING ESTERASE (EUROFUNG)"/>
    <property type="match status" value="1"/>
</dbReference>
<dbReference type="GO" id="GO:0016788">
    <property type="term" value="F:hydrolase activity, acting on ester bonds"/>
    <property type="evidence" value="ECO:0007669"/>
    <property type="project" value="TreeGrafter"/>
</dbReference>
<dbReference type="SUPFAM" id="SSF53474">
    <property type="entry name" value="alpha/beta-Hydrolases"/>
    <property type="match status" value="1"/>
</dbReference>
<protein>
    <recommendedName>
        <fullName evidence="4">Esterase</fullName>
    </recommendedName>
</protein>
<evidence type="ECO:0000256" key="1">
    <source>
        <dbReference type="ARBA" id="ARBA00005622"/>
    </source>
</evidence>
<dbReference type="EMBL" id="UOGD01000141">
    <property type="protein sequence ID" value="VAX19466.1"/>
    <property type="molecule type" value="Genomic_DNA"/>
</dbReference>
<dbReference type="InterPro" id="IPR029058">
    <property type="entry name" value="AB_hydrolase_fold"/>
</dbReference>
<evidence type="ECO:0000313" key="3">
    <source>
        <dbReference type="EMBL" id="VAX19466.1"/>
    </source>
</evidence>
<accession>A0A3B1BM79</accession>
<proteinExistence type="inferred from homology"/>
<dbReference type="PANTHER" id="PTHR40841">
    <property type="entry name" value="SIDEROPHORE TRIACETYLFUSARININE C ESTERASE"/>
    <property type="match status" value="1"/>
</dbReference>
<organism evidence="3">
    <name type="scientific">hydrothermal vent metagenome</name>
    <dbReference type="NCBI Taxonomy" id="652676"/>
    <lineage>
        <taxon>unclassified sequences</taxon>
        <taxon>metagenomes</taxon>
        <taxon>ecological metagenomes</taxon>
    </lineage>
</organism>
<evidence type="ECO:0008006" key="4">
    <source>
        <dbReference type="Google" id="ProtNLM"/>
    </source>
</evidence>
<name>A0A3B1BM79_9ZZZZ</name>
<dbReference type="Gene3D" id="3.40.50.1820">
    <property type="entry name" value="alpha/beta hydrolase"/>
    <property type="match status" value="1"/>
</dbReference>
<reference evidence="3" key="1">
    <citation type="submission" date="2018-06" db="EMBL/GenBank/DDBJ databases">
        <authorList>
            <person name="Zhirakovskaya E."/>
        </authorList>
    </citation>
    <scope>NUCLEOTIDE SEQUENCE</scope>
</reference>
<dbReference type="Pfam" id="PF00756">
    <property type="entry name" value="Esterase"/>
    <property type="match status" value="1"/>
</dbReference>
<sequence>MKNFYLMLTILISLTFLSTSLSAQEEIEDTVKYTNIIPNHTELQSIHSDIVNDDYYLYIKLPKDYNETDERYPVIYLLDGDIAFTMAWSTVRYLQYGKQVPDVIIVGIGYGSLLSSDEENMRDRDYTISKLPGSDISGGADNFLRSLKTEMIPFIDSLYRTNPEERILNGYSLGGLIALYAFLTDGELFSGYIAGSPYLSLDKALLQKLMNIPTRKLKNSKARLFISYGELEDKELYADPIDKFIKNLSKNGFNKTQVQKRVFEGGTHFTCPSEAMVYGLKYLFE</sequence>
<keyword evidence="2" id="KW-0378">Hydrolase</keyword>
<gene>
    <name evidence="3" type="ORF">MNBD_IGNAVI01-1544</name>
</gene>